<protein>
    <recommendedName>
        <fullName evidence="3">HMA domain-containing protein</fullName>
    </recommendedName>
</protein>
<evidence type="ECO:0008006" key="3">
    <source>
        <dbReference type="Google" id="ProtNLM"/>
    </source>
</evidence>
<dbReference type="OrthoDB" id="1036397at2"/>
<accession>A0A1I0SAK8</accession>
<proteinExistence type="predicted"/>
<keyword evidence="2" id="KW-1185">Reference proteome</keyword>
<reference evidence="2" key="1">
    <citation type="submission" date="2016-10" db="EMBL/GenBank/DDBJ databases">
        <authorList>
            <person name="Varghese N."/>
            <person name="Submissions S."/>
        </authorList>
    </citation>
    <scope>NUCLEOTIDE SEQUENCE [LARGE SCALE GENOMIC DNA]</scope>
    <source>
        <strain evidence="2">DSM 3695</strain>
    </source>
</reference>
<dbReference type="STRING" id="29529.SAMN04488122_5547"/>
<dbReference type="EMBL" id="FOJG01000002">
    <property type="protein sequence ID" value="SEW53535.1"/>
    <property type="molecule type" value="Genomic_DNA"/>
</dbReference>
<dbReference type="AlphaFoldDB" id="A0A1I0SAK8"/>
<evidence type="ECO:0000313" key="1">
    <source>
        <dbReference type="EMBL" id="SEW53535.1"/>
    </source>
</evidence>
<name>A0A1I0SAK8_9BACT</name>
<dbReference type="Proteomes" id="UP000199310">
    <property type="component" value="Unassembled WGS sequence"/>
</dbReference>
<organism evidence="1 2">
    <name type="scientific">Chitinophaga arvensicola</name>
    <dbReference type="NCBI Taxonomy" id="29529"/>
    <lineage>
        <taxon>Bacteria</taxon>
        <taxon>Pseudomonadati</taxon>
        <taxon>Bacteroidota</taxon>
        <taxon>Chitinophagia</taxon>
        <taxon>Chitinophagales</taxon>
        <taxon>Chitinophagaceae</taxon>
        <taxon>Chitinophaga</taxon>
    </lineage>
</organism>
<gene>
    <name evidence="1" type="ORF">SAMN04488122_5547</name>
</gene>
<evidence type="ECO:0000313" key="2">
    <source>
        <dbReference type="Proteomes" id="UP000199310"/>
    </source>
</evidence>
<sequence>MLGIFRTNITTVQDRNNVINAISAQFAINACSVDLEDCDKVLRIDSPQSLTEQTIIDFVSLMGFNCAILD</sequence>
<dbReference type="RefSeq" id="WP_089900750.1">
    <property type="nucleotide sequence ID" value="NZ_FOJG01000002.1"/>
</dbReference>